<evidence type="ECO:0000313" key="2">
    <source>
        <dbReference type="EMBL" id="QSO45428.1"/>
    </source>
</evidence>
<dbReference type="PANTHER" id="PTHR36112:SF1">
    <property type="entry name" value="RIBOSOMAL RNA SMALL SUBUNIT METHYLTRANSFERASE J"/>
    <property type="match status" value="1"/>
</dbReference>
<dbReference type="AlphaFoldDB" id="A0A9X7VX98"/>
<dbReference type="SUPFAM" id="SSF53335">
    <property type="entry name" value="S-adenosyl-L-methionine-dependent methyltransferases"/>
    <property type="match status" value="1"/>
</dbReference>
<dbReference type="InterPro" id="IPR029063">
    <property type="entry name" value="SAM-dependent_MTases_sf"/>
</dbReference>
<dbReference type="PANTHER" id="PTHR36112">
    <property type="entry name" value="RIBOSOMAL RNA SMALL SUBUNIT METHYLTRANSFERASE J"/>
    <property type="match status" value="1"/>
</dbReference>
<dbReference type="RefSeq" id="WP_206654796.1">
    <property type="nucleotide sequence ID" value="NZ_CP071182.1"/>
</dbReference>
<sequence>MSEQTRGVEAENQGVDSGEAGTRGLPNRAVQLGLEARHQSPARRLVCTTPWRETAAQRRLADHLAGWFHCRLVRRGDRNLVQICADEGVDTVVVADKWPKVYLLEDPETPVFFHPGMGMMRIQRMERGETDRLVTAARLKPAETVLDCTLGAGSDTLALAYALGPLGRVISCEVEPVLERLFSYAKAHGFEPYTELEALANRIDVVHMHHLDWLRSLPDGFADVVYFDPMFRAESLGRSASMDALRGLTHPEPLSLEAVKEAKRVARQAVVVKERPRSGEFHRLGLVPDKLRAKIAYGVWRKGEASE</sequence>
<keyword evidence="3" id="KW-1185">Reference proteome</keyword>
<evidence type="ECO:0000256" key="1">
    <source>
        <dbReference type="SAM" id="MobiDB-lite"/>
    </source>
</evidence>
<reference evidence="2 3" key="1">
    <citation type="submission" date="2021-02" db="EMBL/GenBank/DDBJ databases">
        <title>Alicyclobacillus curvatus sp. nov. and Alicyclobacillus mengziensis sp. nov., two acidophilic bacteria isolated from acid mine drainage.</title>
        <authorList>
            <person name="Huang Y."/>
        </authorList>
    </citation>
    <scope>NUCLEOTIDE SEQUENCE [LARGE SCALE GENOMIC DNA]</scope>
    <source>
        <strain evidence="2 3">S30H14</strain>
    </source>
</reference>
<dbReference type="InterPro" id="IPR007536">
    <property type="entry name" value="16SrRNA_methylTrfase_J"/>
</dbReference>
<evidence type="ECO:0000313" key="3">
    <source>
        <dbReference type="Proteomes" id="UP000663505"/>
    </source>
</evidence>
<dbReference type="Proteomes" id="UP000663505">
    <property type="component" value="Chromosome"/>
</dbReference>
<dbReference type="EMBL" id="CP071182">
    <property type="protein sequence ID" value="QSO45428.1"/>
    <property type="molecule type" value="Genomic_DNA"/>
</dbReference>
<dbReference type="Pfam" id="PF04445">
    <property type="entry name" value="SAM_MT"/>
    <property type="match status" value="1"/>
</dbReference>
<dbReference type="GO" id="GO:0008990">
    <property type="term" value="F:rRNA (guanine-N2-)-methyltransferase activity"/>
    <property type="evidence" value="ECO:0007669"/>
    <property type="project" value="InterPro"/>
</dbReference>
<dbReference type="CDD" id="cd02440">
    <property type="entry name" value="AdoMet_MTases"/>
    <property type="match status" value="1"/>
</dbReference>
<organism evidence="2 3">
    <name type="scientific">Alicyclobacillus mengziensis</name>
    <dbReference type="NCBI Taxonomy" id="2931921"/>
    <lineage>
        <taxon>Bacteria</taxon>
        <taxon>Bacillati</taxon>
        <taxon>Bacillota</taxon>
        <taxon>Bacilli</taxon>
        <taxon>Bacillales</taxon>
        <taxon>Alicyclobacillaceae</taxon>
        <taxon>Alicyclobacillus</taxon>
    </lineage>
</organism>
<feature type="region of interest" description="Disordered" evidence="1">
    <location>
        <begin position="1"/>
        <end position="25"/>
    </location>
</feature>
<gene>
    <name evidence="2" type="ORF">JZ786_12585</name>
</gene>
<keyword evidence="2" id="KW-0808">Transferase</keyword>
<dbReference type="Gene3D" id="3.40.50.150">
    <property type="entry name" value="Vaccinia Virus protein VP39"/>
    <property type="match status" value="1"/>
</dbReference>
<protein>
    <submittedName>
        <fullName evidence="2">Class I SAM-dependent methyltransferase</fullName>
    </submittedName>
</protein>
<name>A0A9X7VX98_9BACL</name>
<dbReference type="KEGG" id="afx:JZ786_12585"/>
<accession>A0A9X7VX98</accession>
<proteinExistence type="predicted"/>
<keyword evidence="2" id="KW-0489">Methyltransferase</keyword>